<feature type="chain" id="PRO_5046643320" evidence="1">
    <location>
        <begin position="20"/>
        <end position="59"/>
    </location>
</feature>
<dbReference type="RefSeq" id="WP_251879958.1">
    <property type="nucleotide sequence ID" value="NZ_CP082276.1"/>
</dbReference>
<accession>A0ABY4WZ68</accession>
<evidence type="ECO:0000313" key="2">
    <source>
        <dbReference type="EMBL" id="USH04298.1"/>
    </source>
</evidence>
<proteinExistence type="predicted"/>
<reference evidence="2" key="1">
    <citation type="submission" date="2021-08" db="EMBL/GenBank/DDBJ databases">
        <authorList>
            <person name="Sakaguchi M."/>
            <person name="Kikuchi T."/>
            <person name="Urbanczyk H."/>
        </authorList>
    </citation>
    <scope>NUCLEOTIDE SEQUENCE</scope>
    <source>
        <strain evidence="2">020920N</strain>
    </source>
</reference>
<organism evidence="2 3">
    <name type="scientific">Grimontia kaedaensis</name>
    <dbReference type="NCBI Taxonomy" id="2872157"/>
    <lineage>
        <taxon>Bacteria</taxon>
        <taxon>Pseudomonadati</taxon>
        <taxon>Pseudomonadota</taxon>
        <taxon>Gammaproteobacteria</taxon>
        <taxon>Vibrionales</taxon>
        <taxon>Vibrionaceae</taxon>
        <taxon>Grimontia</taxon>
    </lineage>
</organism>
<gene>
    <name evidence="2" type="ORF">K6Q96_21375</name>
</gene>
<evidence type="ECO:0000313" key="3">
    <source>
        <dbReference type="Proteomes" id="UP001056255"/>
    </source>
</evidence>
<dbReference type="EMBL" id="CP082276">
    <property type="protein sequence ID" value="USH04298.1"/>
    <property type="molecule type" value="Genomic_DNA"/>
</dbReference>
<sequence>MKKTLATALLMLAASPFFAANADITVVPVSGGAFVTATQYGQPLEGTKVSQTRTIERRE</sequence>
<evidence type="ECO:0000256" key="1">
    <source>
        <dbReference type="SAM" id="SignalP"/>
    </source>
</evidence>
<dbReference type="Proteomes" id="UP001056255">
    <property type="component" value="Chromosome II"/>
</dbReference>
<keyword evidence="1" id="KW-0732">Signal</keyword>
<name>A0ABY4WZ68_9GAMM</name>
<keyword evidence="3" id="KW-1185">Reference proteome</keyword>
<feature type="signal peptide" evidence="1">
    <location>
        <begin position="1"/>
        <end position="19"/>
    </location>
</feature>
<protein>
    <submittedName>
        <fullName evidence="2">Uncharacterized protein</fullName>
    </submittedName>
</protein>